<feature type="transmembrane region" description="Helical" evidence="5">
    <location>
        <begin position="355"/>
        <end position="375"/>
    </location>
</feature>
<dbReference type="PANTHER" id="PTHR11785">
    <property type="entry name" value="AMINO ACID TRANSPORTER"/>
    <property type="match status" value="1"/>
</dbReference>
<keyword evidence="3 5" id="KW-1133">Transmembrane helix</keyword>
<dbReference type="PANTHER" id="PTHR11785:SF512">
    <property type="entry name" value="SOBREMESA, ISOFORM B"/>
    <property type="match status" value="1"/>
</dbReference>
<proteinExistence type="predicted"/>
<gene>
    <name evidence="6" type="ORF">ACFOW1_16750</name>
</gene>
<feature type="transmembrane region" description="Helical" evidence="5">
    <location>
        <begin position="7"/>
        <end position="27"/>
    </location>
</feature>
<organism evidence="6 7">
    <name type="scientific">Parasediminibacterium paludis</name>
    <dbReference type="NCBI Taxonomy" id="908966"/>
    <lineage>
        <taxon>Bacteria</taxon>
        <taxon>Pseudomonadati</taxon>
        <taxon>Bacteroidota</taxon>
        <taxon>Chitinophagia</taxon>
        <taxon>Chitinophagales</taxon>
        <taxon>Chitinophagaceae</taxon>
        <taxon>Parasediminibacterium</taxon>
    </lineage>
</organism>
<dbReference type="InterPro" id="IPR050598">
    <property type="entry name" value="AminoAcid_Transporter"/>
</dbReference>
<feature type="transmembrane region" description="Helical" evidence="5">
    <location>
        <begin position="82"/>
        <end position="105"/>
    </location>
</feature>
<keyword evidence="4 5" id="KW-0472">Membrane</keyword>
<feature type="transmembrane region" description="Helical" evidence="5">
    <location>
        <begin position="39"/>
        <end position="61"/>
    </location>
</feature>
<evidence type="ECO:0000256" key="1">
    <source>
        <dbReference type="ARBA" id="ARBA00004141"/>
    </source>
</evidence>
<evidence type="ECO:0000256" key="4">
    <source>
        <dbReference type="ARBA" id="ARBA00023136"/>
    </source>
</evidence>
<sequence length="448" mass="49106">MKQKLNLFSFTMIVVGVVIGMGIFRTAATSAKDAIAPSVYFAAWIIGGLVALCGALTYAEIGSRYPVTGGYYKVFSYAYHPSIAFGINCIILISNAASLSGVALIGSGYIAKLFPQLQWNDTDKALLSCAAIFVFYGINLMGLRMSSKAQNILMLIKMGMIVVLISALFFPHHYANQTQIIAQVAATTNTASNMSWIQSLGVSLIAVSFTYGGYQQTINFGNEVDKPASNIPKGIFIGIGIIIALYLLVNLSYYIIIGFNNMKNEHEIAYVVINKVFGSRGADIFSFFLFFGVLAYVNALLMSNPRVMYAMSTEGVLPKIFSKQTGKNEVLTASLTVFAAMCIIILFYAQTFEKILNFSIFLDCFGMIASSATIFKLRKETKHLDGTGIYKMKLYPLLPLIFMGTYLFVGLSIARKDWQTAATGVVVLSGFIIIYFLFMNNKKAKAVL</sequence>
<feature type="transmembrane region" description="Helical" evidence="5">
    <location>
        <begin position="195"/>
        <end position="214"/>
    </location>
</feature>
<feature type="transmembrane region" description="Helical" evidence="5">
    <location>
        <begin position="125"/>
        <end position="143"/>
    </location>
</feature>
<feature type="transmembrane region" description="Helical" evidence="5">
    <location>
        <begin position="420"/>
        <end position="438"/>
    </location>
</feature>
<evidence type="ECO:0000256" key="5">
    <source>
        <dbReference type="SAM" id="Phobius"/>
    </source>
</evidence>
<dbReference type="RefSeq" id="WP_379015888.1">
    <property type="nucleotide sequence ID" value="NZ_JBHSDC010000031.1"/>
</dbReference>
<evidence type="ECO:0000256" key="3">
    <source>
        <dbReference type="ARBA" id="ARBA00022989"/>
    </source>
</evidence>
<name>A0ABV8Q0A8_9BACT</name>
<dbReference type="Gene3D" id="1.20.1740.10">
    <property type="entry name" value="Amino acid/polyamine transporter I"/>
    <property type="match status" value="1"/>
</dbReference>
<keyword evidence="2 5" id="KW-0812">Transmembrane</keyword>
<comment type="caution">
    <text evidence="6">The sequence shown here is derived from an EMBL/GenBank/DDBJ whole genome shotgun (WGS) entry which is preliminary data.</text>
</comment>
<dbReference type="PIRSF" id="PIRSF006060">
    <property type="entry name" value="AA_transporter"/>
    <property type="match status" value="1"/>
</dbReference>
<evidence type="ECO:0000256" key="2">
    <source>
        <dbReference type="ARBA" id="ARBA00022692"/>
    </source>
</evidence>
<feature type="transmembrane region" description="Helical" evidence="5">
    <location>
        <begin position="395"/>
        <end position="414"/>
    </location>
</feature>
<feature type="transmembrane region" description="Helical" evidence="5">
    <location>
        <begin position="235"/>
        <end position="256"/>
    </location>
</feature>
<dbReference type="Proteomes" id="UP001595906">
    <property type="component" value="Unassembled WGS sequence"/>
</dbReference>
<comment type="subcellular location">
    <subcellularLocation>
        <location evidence="1">Membrane</location>
        <topology evidence="1">Multi-pass membrane protein</topology>
    </subcellularLocation>
</comment>
<reference evidence="7" key="1">
    <citation type="journal article" date="2019" name="Int. J. Syst. Evol. Microbiol.">
        <title>The Global Catalogue of Microorganisms (GCM) 10K type strain sequencing project: providing services to taxonomists for standard genome sequencing and annotation.</title>
        <authorList>
            <consortium name="The Broad Institute Genomics Platform"/>
            <consortium name="The Broad Institute Genome Sequencing Center for Infectious Disease"/>
            <person name="Wu L."/>
            <person name="Ma J."/>
        </authorList>
    </citation>
    <scope>NUCLEOTIDE SEQUENCE [LARGE SCALE GENOMIC DNA]</scope>
    <source>
        <strain evidence="7">CECT 8010</strain>
    </source>
</reference>
<dbReference type="InterPro" id="IPR002293">
    <property type="entry name" value="AA/rel_permease1"/>
</dbReference>
<feature type="transmembrane region" description="Helical" evidence="5">
    <location>
        <begin position="330"/>
        <end position="349"/>
    </location>
</feature>
<dbReference type="EMBL" id="JBHSDC010000031">
    <property type="protein sequence ID" value="MFC4233553.1"/>
    <property type="molecule type" value="Genomic_DNA"/>
</dbReference>
<feature type="transmembrane region" description="Helical" evidence="5">
    <location>
        <begin position="155"/>
        <end position="175"/>
    </location>
</feature>
<protein>
    <submittedName>
        <fullName evidence="6">APC family permease</fullName>
    </submittedName>
</protein>
<keyword evidence="7" id="KW-1185">Reference proteome</keyword>
<feature type="transmembrane region" description="Helical" evidence="5">
    <location>
        <begin position="284"/>
        <end position="301"/>
    </location>
</feature>
<evidence type="ECO:0000313" key="6">
    <source>
        <dbReference type="EMBL" id="MFC4233553.1"/>
    </source>
</evidence>
<accession>A0ABV8Q0A8</accession>
<evidence type="ECO:0000313" key="7">
    <source>
        <dbReference type="Proteomes" id="UP001595906"/>
    </source>
</evidence>
<dbReference type="Pfam" id="PF13520">
    <property type="entry name" value="AA_permease_2"/>
    <property type="match status" value="1"/>
</dbReference>